<evidence type="ECO:0000313" key="3">
    <source>
        <dbReference type="Proteomes" id="UP000184442"/>
    </source>
</evidence>
<protein>
    <recommendedName>
        <fullName evidence="4">Transmembrane protein</fullName>
    </recommendedName>
</protein>
<reference evidence="2 3" key="1">
    <citation type="submission" date="2016-11" db="EMBL/GenBank/DDBJ databases">
        <authorList>
            <person name="Jaros S."/>
            <person name="Januszkiewicz K."/>
            <person name="Wedrychowicz H."/>
        </authorList>
    </citation>
    <scope>NUCLEOTIDE SEQUENCE [LARGE SCALE GENOMIC DNA]</scope>
    <source>
        <strain evidence="2 3">DSM 19022</strain>
    </source>
</reference>
<evidence type="ECO:0000256" key="1">
    <source>
        <dbReference type="SAM" id="Phobius"/>
    </source>
</evidence>
<evidence type="ECO:0008006" key="4">
    <source>
        <dbReference type="Google" id="ProtNLM"/>
    </source>
</evidence>
<organism evidence="2 3">
    <name type="scientific">Lutispora thermophila DSM 19022</name>
    <dbReference type="NCBI Taxonomy" id="1122184"/>
    <lineage>
        <taxon>Bacteria</taxon>
        <taxon>Bacillati</taxon>
        <taxon>Bacillota</taxon>
        <taxon>Clostridia</taxon>
        <taxon>Lutisporales</taxon>
        <taxon>Lutisporaceae</taxon>
        <taxon>Lutispora</taxon>
    </lineage>
</organism>
<dbReference type="Proteomes" id="UP000184442">
    <property type="component" value="Unassembled WGS sequence"/>
</dbReference>
<proteinExistence type="predicted"/>
<name>A0A1M6B9B1_9FIRM</name>
<feature type="transmembrane region" description="Helical" evidence="1">
    <location>
        <begin position="57"/>
        <end position="76"/>
    </location>
</feature>
<accession>A0A1M6B9B1</accession>
<sequence>MGYSNNVAGVGSCGCGGPVAGITDFCKCKPGEFSFLLLLVLFILLASCITSGRESNFFFIIILAVIAFGGFERTFFGTPL</sequence>
<evidence type="ECO:0000313" key="2">
    <source>
        <dbReference type="EMBL" id="SHI45305.1"/>
    </source>
</evidence>
<dbReference type="RefSeq" id="WP_073023814.1">
    <property type="nucleotide sequence ID" value="NZ_FQZS01000003.1"/>
</dbReference>
<dbReference type="EMBL" id="FQZS01000003">
    <property type="protein sequence ID" value="SHI45305.1"/>
    <property type="molecule type" value="Genomic_DNA"/>
</dbReference>
<dbReference type="AlphaFoldDB" id="A0A1M6B9B1"/>
<keyword evidence="3" id="KW-1185">Reference proteome</keyword>
<feature type="transmembrane region" description="Helical" evidence="1">
    <location>
        <begin position="33"/>
        <end position="50"/>
    </location>
</feature>
<keyword evidence="1" id="KW-0472">Membrane</keyword>
<gene>
    <name evidence="2" type="ORF">SAMN02745176_00341</name>
</gene>
<dbReference type="STRING" id="1122184.SAMN02745176_00341"/>
<keyword evidence="1" id="KW-0812">Transmembrane</keyword>
<keyword evidence="1" id="KW-1133">Transmembrane helix</keyword>